<evidence type="ECO:0008006" key="3">
    <source>
        <dbReference type="Google" id="ProtNLM"/>
    </source>
</evidence>
<organism evidence="1 2">
    <name type="scientific">Latilactobacillus curvatus</name>
    <name type="common">Lactobacillus curvatus</name>
    <dbReference type="NCBI Taxonomy" id="28038"/>
    <lineage>
        <taxon>Bacteria</taxon>
        <taxon>Bacillati</taxon>
        <taxon>Bacillota</taxon>
        <taxon>Bacilli</taxon>
        <taxon>Lactobacillales</taxon>
        <taxon>Lactobacillaceae</taxon>
        <taxon>Latilactobacillus</taxon>
    </lineage>
</organism>
<evidence type="ECO:0000313" key="1">
    <source>
        <dbReference type="EMBL" id="AXN35073.1"/>
    </source>
</evidence>
<evidence type="ECO:0000313" key="2">
    <source>
        <dbReference type="Proteomes" id="UP000257607"/>
    </source>
</evidence>
<dbReference type="InterPro" id="IPR016130">
    <property type="entry name" value="Tyr_Pase_AS"/>
</dbReference>
<dbReference type="InterPro" id="IPR029021">
    <property type="entry name" value="Prot-tyrosine_phosphatase-like"/>
</dbReference>
<sequence length="160" mass="18377">MDKVTILSRKRFLEYLPDVAKEKVVAIRIGDKAPVKDKASDNYADTLSLAFYDEWTFAENLDRNTPLGSNRLTIEDKIIIDNFIDQYVDCYFVVHCEQGISRSAAIGYYILKRLGYIGELNEKKESALYFPNIEVYGLLTGKPYTSKTATELRREINKSE</sequence>
<reference evidence="1 2" key="1">
    <citation type="submission" date="2018-07" db="EMBL/GenBank/DDBJ databases">
        <title>Lactobacillus curvatus genome sequence.</title>
        <authorList>
            <person name="Prechtl R."/>
        </authorList>
    </citation>
    <scope>NUCLEOTIDE SEQUENCE [LARGE SCALE GENOMIC DNA]</scope>
    <source>
        <strain evidence="1 2">TMW 1.1928</strain>
    </source>
</reference>
<name>A0A385ABR5_LATCU</name>
<dbReference type="AlphaFoldDB" id="A0A385ABR5"/>
<dbReference type="EMBL" id="CP031003">
    <property type="protein sequence ID" value="AXN35073.1"/>
    <property type="molecule type" value="Genomic_DNA"/>
</dbReference>
<accession>A0A385ABR5</accession>
<dbReference type="Proteomes" id="UP000257607">
    <property type="component" value="Chromosome"/>
</dbReference>
<protein>
    <recommendedName>
        <fullName evidence="3">Tyrosine specific protein phosphatases domain-containing protein</fullName>
    </recommendedName>
</protein>
<dbReference type="SUPFAM" id="SSF52799">
    <property type="entry name" value="(Phosphotyrosine protein) phosphatases II"/>
    <property type="match status" value="1"/>
</dbReference>
<dbReference type="RefSeq" id="WP_116843382.1">
    <property type="nucleotide sequence ID" value="NZ_CP031003.1"/>
</dbReference>
<dbReference type="PROSITE" id="PS00383">
    <property type="entry name" value="TYR_PHOSPHATASE_1"/>
    <property type="match status" value="1"/>
</dbReference>
<gene>
    <name evidence="1" type="ORF">DT351_01270</name>
</gene>
<proteinExistence type="predicted"/>